<feature type="signal peptide" evidence="7">
    <location>
        <begin position="1"/>
        <end position="16"/>
    </location>
</feature>
<feature type="chain" id="PRO_5012623938" evidence="7">
    <location>
        <begin position="17"/>
        <end position="439"/>
    </location>
</feature>
<evidence type="ECO:0000313" key="10">
    <source>
        <dbReference type="Proteomes" id="UP000198287"/>
    </source>
</evidence>
<feature type="domain" description="Peptidase S8/S53" evidence="8">
    <location>
        <begin position="163"/>
        <end position="413"/>
    </location>
</feature>
<dbReference type="InterPro" id="IPR000209">
    <property type="entry name" value="Peptidase_S8/S53_dom"/>
</dbReference>
<dbReference type="InterPro" id="IPR023828">
    <property type="entry name" value="Peptidase_S8_Ser-AS"/>
</dbReference>
<dbReference type="InterPro" id="IPR022398">
    <property type="entry name" value="Peptidase_S8_His-AS"/>
</dbReference>
<evidence type="ECO:0000259" key="8">
    <source>
        <dbReference type="Pfam" id="PF00082"/>
    </source>
</evidence>
<dbReference type="PRINTS" id="PR00723">
    <property type="entry name" value="SUBTILISIN"/>
</dbReference>
<organism evidence="9 10">
    <name type="scientific">Folsomia candida</name>
    <name type="common">Springtail</name>
    <dbReference type="NCBI Taxonomy" id="158441"/>
    <lineage>
        <taxon>Eukaryota</taxon>
        <taxon>Metazoa</taxon>
        <taxon>Ecdysozoa</taxon>
        <taxon>Arthropoda</taxon>
        <taxon>Hexapoda</taxon>
        <taxon>Collembola</taxon>
        <taxon>Entomobryomorpha</taxon>
        <taxon>Isotomoidea</taxon>
        <taxon>Isotomidae</taxon>
        <taxon>Proisotominae</taxon>
        <taxon>Folsomia</taxon>
    </lineage>
</organism>
<dbReference type="PROSITE" id="PS51892">
    <property type="entry name" value="SUBTILASE"/>
    <property type="match status" value="1"/>
</dbReference>
<keyword evidence="10" id="KW-1185">Reference proteome</keyword>
<sequence>MKTFAFLAACLALASAGTMDIDLISKVESGQVTNVIIELPQIMDQIDSHAALQSLSGDMKVNALVAMLEGLTSAAQAPFVTRLSELSLAHETFWASNIILVKDVTVPALQMLGAVPGDFVVREEHMTSIYPTIVHNNDTEITQTVQWGISNIRCNAVWSRTQGEGTVAGIIDTGVNEGHTALSGGYAGAWRDPYYSTARPTDQNGHGSHCAGSILGRANGVGCAPGARWIACRGLNHQGSGSESALTTCAQFMTTASPRPTVVSNSWGGGQGNTWYNSQVSTWQNAGIIPVFAIGNEGSACRTANSPGDQGNLISVGSTTSTNAMSSFSSRGPSTTSVLKPEIAAPGSSIVSCGTGANNYATMSGTSMATPHAAGAVLLIKAVNPSWSYSQVRSALTANTIKPAITAADRACGLVTPGVDYPNCAYGYGKIDVGRALGM</sequence>
<gene>
    <name evidence="9" type="ORF">Fcan01_15884</name>
</gene>
<dbReference type="PANTHER" id="PTHR43806">
    <property type="entry name" value="PEPTIDASE S8"/>
    <property type="match status" value="1"/>
</dbReference>
<dbReference type="EMBL" id="LNIX01000010">
    <property type="protein sequence ID" value="OXA49413.1"/>
    <property type="molecule type" value="Genomic_DNA"/>
</dbReference>
<dbReference type="PROSITE" id="PS00138">
    <property type="entry name" value="SUBTILASE_SER"/>
    <property type="match status" value="1"/>
</dbReference>
<evidence type="ECO:0000256" key="4">
    <source>
        <dbReference type="ARBA" id="ARBA00022825"/>
    </source>
</evidence>
<name>A0A226DVZ5_FOLCA</name>
<dbReference type="Gene3D" id="3.40.50.200">
    <property type="entry name" value="Peptidase S8/S53 domain"/>
    <property type="match status" value="1"/>
</dbReference>
<dbReference type="PROSITE" id="PS00137">
    <property type="entry name" value="SUBTILASE_HIS"/>
    <property type="match status" value="1"/>
</dbReference>
<comment type="caution">
    <text evidence="9">The sequence shown here is derived from an EMBL/GenBank/DDBJ whole genome shotgun (WGS) entry which is preliminary data.</text>
</comment>
<accession>A0A226DVZ5</accession>
<keyword evidence="2 5" id="KW-0645">Protease</keyword>
<dbReference type="InterPro" id="IPR050131">
    <property type="entry name" value="Peptidase_S8_subtilisin-like"/>
</dbReference>
<evidence type="ECO:0000256" key="2">
    <source>
        <dbReference type="ARBA" id="ARBA00022670"/>
    </source>
</evidence>
<comment type="similarity">
    <text evidence="1 5 6">Belongs to the peptidase S8 family.</text>
</comment>
<dbReference type="SUPFAM" id="SSF52743">
    <property type="entry name" value="Subtilisin-like"/>
    <property type="match status" value="1"/>
</dbReference>
<dbReference type="OMA" id="HETFWAS"/>
<evidence type="ECO:0000313" key="9">
    <source>
        <dbReference type="EMBL" id="OXA49413.1"/>
    </source>
</evidence>
<feature type="active site" description="Charge relay system" evidence="5">
    <location>
        <position position="367"/>
    </location>
</feature>
<dbReference type="PROSITE" id="PS00136">
    <property type="entry name" value="SUBTILASE_ASP"/>
    <property type="match status" value="1"/>
</dbReference>
<reference evidence="9 10" key="1">
    <citation type="submission" date="2015-12" db="EMBL/GenBank/DDBJ databases">
        <title>The genome of Folsomia candida.</title>
        <authorList>
            <person name="Faddeeva A."/>
            <person name="Derks M.F."/>
            <person name="Anvar Y."/>
            <person name="Smit S."/>
            <person name="Van Straalen N."/>
            <person name="Roelofs D."/>
        </authorList>
    </citation>
    <scope>NUCLEOTIDE SEQUENCE [LARGE SCALE GENOMIC DNA]</scope>
    <source>
        <strain evidence="9 10">VU population</strain>
        <tissue evidence="9">Whole body</tissue>
    </source>
</reference>
<evidence type="ECO:0000256" key="7">
    <source>
        <dbReference type="SAM" id="SignalP"/>
    </source>
</evidence>
<feature type="active site" description="Charge relay system" evidence="5">
    <location>
        <position position="172"/>
    </location>
</feature>
<keyword evidence="3 5" id="KW-0378">Hydrolase</keyword>
<dbReference type="InterPro" id="IPR023827">
    <property type="entry name" value="Peptidase_S8_Asp-AS"/>
</dbReference>
<dbReference type="Proteomes" id="UP000198287">
    <property type="component" value="Unassembled WGS sequence"/>
</dbReference>
<feature type="active site" description="Charge relay system" evidence="5">
    <location>
        <position position="206"/>
    </location>
</feature>
<dbReference type="InterPro" id="IPR015500">
    <property type="entry name" value="Peptidase_S8_subtilisin-rel"/>
</dbReference>
<dbReference type="PANTHER" id="PTHR43806:SF67">
    <property type="entry name" value="EGF-LIKE DOMAIN-CONTAINING PROTEIN"/>
    <property type="match status" value="1"/>
</dbReference>
<protein>
    <submittedName>
        <fullName evidence="9">Bacillopeptidase F</fullName>
    </submittedName>
</protein>
<dbReference type="InterPro" id="IPR036852">
    <property type="entry name" value="Peptidase_S8/S53_dom_sf"/>
</dbReference>
<dbReference type="GO" id="GO:0004252">
    <property type="term" value="F:serine-type endopeptidase activity"/>
    <property type="evidence" value="ECO:0007669"/>
    <property type="project" value="UniProtKB-UniRule"/>
</dbReference>
<dbReference type="OrthoDB" id="1740355at2759"/>
<evidence type="ECO:0000256" key="1">
    <source>
        <dbReference type="ARBA" id="ARBA00011073"/>
    </source>
</evidence>
<proteinExistence type="inferred from homology"/>
<dbReference type="AlphaFoldDB" id="A0A226DVZ5"/>
<evidence type="ECO:0000256" key="6">
    <source>
        <dbReference type="RuleBase" id="RU003355"/>
    </source>
</evidence>
<dbReference type="GO" id="GO:0006508">
    <property type="term" value="P:proteolysis"/>
    <property type="evidence" value="ECO:0007669"/>
    <property type="project" value="UniProtKB-KW"/>
</dbReference>
<evidence type="ECO:0000256" key="3">
    <source>
        <dbReference type="ARBA" id="ARBA00022801"/>
    </source>
</evidence>
<keyword evidence="4 5" id="KW-0720">Serine protease</keyword>
<evidence type="ECO:0000256" key="5">
    <source>
        <dbReference type="PROSITE-ProRule" id="PRU01240"/>
    </source>
</evidence>
<keyword evidence="7" id="KW-0732">Signal</keyword>
<dbReference type="Pfam" id="PF00082">
    <property type="entry name" value="Peptidase_S8"/>
    <property type="match status" value="1"/>
</dbReference>